<dbReference type="PRINTS" id="PR00786">
    <property type="entry name" value="NEPRILYSIN"/>
</dbReference>
<evidence type="ECO:0000313" key="10">
    <source>
        <dbReference type="EMBL" id="SEK31749.1"/>
    </source>
</evidence>
<sequence length="691" mass="77433">MKNIITSAVCTSILLISGCSEQTNNNNSQSSTATPVLEKTALASGIDKANLDLTVRPQDNFYRYVNGTWLKNNDIPGDKTAIGSFYDLRDEADDNVKAIIEELAATKNLKMGSDEQKVADLFRSFMDTETRDALGITPLQAMFEKINNLKDKNELAAFFGETQKFGLPSPLIFYVSVDAKDSNRYATHVWQSGLGLPDRDYYFNEAERFVNLRNGYLSHIENMFTLAGLDNPKAAAETIMALETKLAGFHWTKVESRNSTKRYNKFNVDELNTVTDAFNWQAYLKAQGAEKQPDLIVNQPSFVQGFGEIFADTSLADWQTYLTFHTLSNFADALTTELDQENFDFYAKQLSGRQEPRAMWRRGVAVVNSNLGEVIGKVYVSRHFKPEAKARMTQLVENLRSAYGDSINELEWMSDATKQAAQVKLASFDPKIGYPNKWQDYSALVIKADDLVGNKMRANAVEHQRQIAKLGGPIDRQEWGMTPQTVNAYYNPTKNEIVFPAAILQPPFFNLNADDAVNYGGIGAVIGHEMGHGFDDQGSKYDGDGNMRNWWTDEDLAAFKERTDNLVNQYDNYAVFDDLNVNGALTLGENIGDLSGVTIAYKAYKASLKGKPAPVIDGLTGDQRFFMGYAQIWRVKMVEESLRNRVATDPHSPGEFRALGSLSNMPEFYQAFDVKAGDAMYIAPEQRVKIW</sequence>
<evidence type="ECO:0000256" key="2">
    <source>
        <dbReference type="ARBA" id="ARBA00007357"/>
    </source>
</evidence>
<dbReference type="AlphaFoldDB" id="A0A1H7G0R0"/>
<dbReference type="OrthoDB" id="9775677at2"/>
<accession>A0A1H7G0R0</accession>
<evidence type="ECO:0000256" key="4">
    <source>
        <dbReference type="ARBA" id="ARBA00022723"/>
    </source>
</evidence>
<dbReference type="EMBL" id="FOBI01000001">
    <property type="protein sequence ID" value="SEK31749.1"/>
    <property type="molecule type" value="Genomic_DNA"/>
</dbReference>
<dbReference type="Pfam" id="PF05649">
    <property type="entry name" value="Peptidase_M13_N"/>
    <property type="match status" value="1"/>
</dbReference>
<evidence type="ECO:0000256" key="3">
    <source>
        <dbReference type="ARBA" id="ARBA00022670"/>
    </source>
</evidence>
<keyword evidence="11" id="KW-1185">Reference proteome</keyword>
<dbReference type="InterPro" id="IPR018497">
    <property type="entry name" value="Peptidase_M13_C"/>
</dbReference>
<dbReference type="SUPFAM" id="SSF55486">
    <property type="entry name" value="Metalloproteases ('zincins'), catalytic domain"/>
    <property type="match status" value="1"/>
</dbReference>
<protein>
    <submittedName>
        <fullName evidence="10">Endothelin-converting enzyme Metallo peptidase. MEROPS family M13</fullName>
    </submittedName>
</protein>
<dbReference type="InterPro" id="IPR024079">
    <property type="entry name" value="MetalloPept_cat_dom_sf"/>
</dbReference>
<evidence type="ECO:0000259" key="9">
    <source>
        <dbReference type="Pfam" id="PF05649"/>
    </source>
</evidence>
<dbReference type="STRING" id="641665.GCA_002104455_00648"/>
<feature type="domain" description="Peptidase M13 N-terminal" evidence="9">
    <location>
        <begin position="57"/>
        <end position="435"/>
    </location>
</feature>
<keyword evidence="4" id="KW-0479">Metal-binding</keyword>
<evidence type="ECO:0000259" key="8">
    <source>
        <dbReference type="Pfam" id="PF01431"/>
    </source>
</evidence>
<evidence type="ECO:0000256" key="1">
    <source>
        <dbReference type="ARBA" id="ARBA00001947"/>
    </source>
</evidence>
<comment type="similarity">
    <text evidence="2">Belongs to the peptidase M13 family.</text>
</comment>
<dbReference type="GO" id="GO:0005886">
    <property type="term" value="C:plasma membrane"/>
    <property type="evidence" value="ECO:0007669"/>
    <property type="project" value="TreeGrafter"/>
</dbReference>
<keyword evidence="6" id="KW-0862">Zinc</keyword>
<evidence type="ECO:0000313" key="11">
    <source>
        <dbReference type="Proteomes" id="UP000199297"/>
    </source>
</evidence>
<dbReference type="CDD" id="cd08662">
    <property type="entry name" value="M13"/>
    <property type="match status" value="1"/>
</dbReference>
<evidence type="ECO:0000256" key="6">
    <source>
        <dbReference type="ARBA" id="ARBA00022833"/>
    </source>
</evidence>
<dbReference type="InterPro" id="IPR008753">
    <property type="entry name" value="Peptidase_M13_N"/>
</dbReference>
<evidence type="ECO:0000256" key="7">
    <source>
        <dbReference type="ARBA" id="ARBA00023049"/>
    </source>
</evidence>
<dbReference type="RefSeq" id="WP_085283149.1">
    <property type="nucleotide sequence ID" value="NZ_FOBI01000001.1"/>
</dbReference>
<keyword evidence="7" id="KW-0482">Metalloprotease</keyword>
<dbReference type="Gene3D" id="1.10.1380.10">
    <property type="entry name" value="Neutral endopeptidase , domain2"/>
    <property type="match status" value="1"/>
</dbReference>
<dbReference type="GO" id="GO:0046872">
    <property type="term" value="F:metal ion binding"/>
    <property type="evidence" value="ECO:0007669"/>
    <property type="project" value="UniProtKB-KW"/>
</dbReference>
<dbReference type="InterPro" id="IPR000718">
    <property type="entry name" value="Peptidase_M13"/>
</dbReference>
<gene>
    <name evidence="10" type="ORF">SAMN05216262_10154</name>
</gene>
<keyword evidence="3" id="KW-0645">Protease</keyword>
<dbReference type="Pfam" id="PF01431">
    <property type="entry name" value="Peptidase_M13"/>
    <property type="match status" value="1"/>
</dbReference>
<organism evidence="10 11">
    <name type="scientific">Colwellia chukchiensis</name>
    <dbReference type="NCBI Taxonomy" id="641665"/>
    <lineage>
        <taxon>Bacteria</taxon>
        <taxon>Pseudomonadati</taxon>
        <taxon>Pseudomonadota</taxon>
        <taxon>Gammaproteobacteria</taxon>
        <taxon>Alteromonadales</taxon>
        <taxon>Colwelliaceae</taxon>
        <taxon>Colwellia</taxon>
    </lineage>
</organism>
<dbReference type="PANTHER" id="PTHR11733:SF167">
    <property type="entry name" value="FI17812P1-RELATED"/>
    <property type="match status" value="1"/>
</dbReference>
<name>A0A1H7G0R0_9GAMM</name>
<dbReference type="GO" id="GO:0004222">
    <property type="term" value="F:metalloendopeptidase activity"/>
    <property type="evidence" value="ECO:0007669"/>
    <property type="project" value="InterPro"/>
</dbReference>
<evidence type="ECO:0000256" key="5">
    <source>
        <dbReference type="ARBA" id="ARBA00022801"/>
    </source>
</evidence>
<feature type="domain" description="Peptidase M13 C-terminal" evidence="8">
    <location>
        <begin position="487"/>
        <end position="688"/>
    </location>
</feature>
<reference evidence="11" key="1">
    <citation type="submission" date="2016-10" db="EMBL/GenBank/DDBJ databases">
        <authorList>
            <person name="Varghese N."/>
            <person name="Submissions S."/>
        </authorList>
    </citation>
    <scope>NUCLEOTIDE SEQUENCE [LARGE SCALE GENOMIC DNA]</scope>
    <source>
        <strain evidence="11">CGMCC 1.9127</strain>
    </source>
</reference>
<dbReference type="InterPro" id="IPR042089">
    <property type="entry name" value="Peptidase_M13_dom_2"/>
</dbReference>
<dbReference type="PROSITE" id="PS51885">
    <property type="entry name" value="NEPRILYSIN"/>
    <property type="match status" value="1"/>
</dbReference>
<dbReference type="PROSITE" id="PS51257">
    <property type="entry name" value="PROKAR_LIPOPROTEIN"/>
    <property type="match status" value="1"/>
</dbReference>
<dbReference type="Proteomes" id="UP000199297">
    <property type="component" value="Unassembled WGS sequence"/>
</dbReference>
<keyword evidence="5" id="KW-0378">Hydrolase</keyword>
<dbReference type="Gene3D" id="3.40.390.10">
    <property type="entry name" value="Collagenase (Catalytic Domain)"/>
    <property type="match status" value="1"/>
</dbReference>
<comment type="cofactor">
    <cofactor evidence="1">
        <name>Zn(2+)</name>
        <dbReference type="ChEBI" id="CHEBI:29105"/>
    </cofactor>
</comment>
<dbReference type="PANTHER" id="PTHR11733">
    <property type="entry name" value="ZINC METALLOPROTEASE FAMILY M13 NEPRILYSIN-RELATED"/>
    <property type="match status" value="1"/>
</dbReference>
<proteinExistence type="inferred from homology"/>
<dbReference type="GO" id="GO:0016485">
    <property type="term" value="P:protein processing"/>
    <property type="evidence" value="ECO:0007669"/>
    <property type="project" value="TreeGrafter"/>
</dbReference>